<dbReference type="EMBL" id="JAPFFF010000048">
    <property type="protein sequence ID" value="KAK8840110.1"/>
    <property type="molecule type" value="Genomic_DNA"/>
</dbReference>
<keyword evidence="2" id="KW-0472">Membrane</keyword>
<keyword evidence="2" id="KW-0812">Transmembrane</keyword>
<keyword evidence="2" id="KW-1133">Transmembrane helix</keyword>
<feature type="non-terminal residue" evidence="3">
    <location>
        <position position="1"/>
    </location>
</feature>
<reference evidence="3 4" key="1">
    <citation type="submission" date="2024-04" db="EMBL/GenBank/DDBJ databases">
        <title>Tritrichomonas musculus Genome.</title>
        <authorList>
            <person name="Alves-Ferreira E."/>
            <person name="Grigg M."/>
            <person name="Lorenzi H."/>
            <person name="Galac M."/>
        </authorList>
    </citation>
    <scope>NUCLEOTIDE SEQUENCE [LARGE SCALE GENOMIC DNA]</scope>
    <source>
        <strain evidence="3 4">EAF2021</strain>
    </source>
</reference>
<evidence type="ECO:0000256" key="2">
    <source>
        <dbReference type="SAM" id="Phobius"/>
    </source>
</evidence>
<dbReference type="Gene3D" id="3.40.50.1820">
    <property type="entry name" value="alpha/beta hydrolase"/>
    <property type="match status" value="1"/>
</dbReference>
<dbReference type="InterPro" id="IPR003386">
    <property type="entry name" value="LACT/PDAT_acylTrfase"/>
</dbReference>
<organism evidence="3 4">
    <name type="scientific">Tritrichomonas musculus</name>
    <dbReference type="NCBI Taxonomy" id="1915356"/>
    <lineage>
        <taxon>Eukaryota</taxon>
        <taxon>Metamonada</taxon>
        <taxon>Parabasalia</taxon>
        <taxon>Tritrichomonadida</taxon>
        <taxon>Tritrichomonadidae</taxon>
        <taxon>Tritrichomonas</taxon>
    </lineage>
</organism>
<dbReference type="Proteomes" id="UP001470230">
    <property type="component" value="Unassembled WGS sequence"/>
</dbReference>
<gene>
    <name evidence="3" type="ORF">M9Y10_031047</name>
</gene>
<keyword evidence="4" id="KW-1185">Reference proteome</keyword>
<evidence type="ECO:0000313" key="3">
    <source>
        <dbReference type="EMBL" id="KAK8840110.1"/>
    </source>
</evidence>
<comment type="caution">
    <text evidence="3">The sequence shown here is derived from an EMBL/GenBank/DDBJ whole genome shotgun (WGS) entry which is preliminary data.</text>
</comment>
<evidence type="ECO:0000313" key="4">
    <source>
        <dbReference type="Proteomes" id="UP001470230"/>
    </source>
</evidence>
<sequence length="1442" mass="161250">GFENSPIYSKISNPSLYPECPSGKHPILIKDHKNFNTNFLLQYPYCVAKLFRVELNSKTGKLEQLPGITTESISIGDPSFFSDTFGSIFSKIKEIGYQANKNFFGVSYNHFLHPVTSYSVFYKLKNKIEQVYSQTGEKSIFISFDQGSNFISMFLSDYSKSEWVSKYIDSVIFLSPTFAGLPSLSNLYSQNFSPFISNSEIKKSMMRMPGFLMSLPNYAIYENFSFDGKYKRYNVSESFEILKELRKVDDESEKIFKTTVEKHLKTAIPEPPISSLIIINDKTAQTVIKPTISIDDTDRHDESVLISAKYACSRWKSVKCIHSNKPSQIIFEYISGRTFKDGPLLMEAESGTTTVNANNHISGKNVEGIYANSGYVTSHSVSTSEFTYTGPVGMSRYPLTYAFDGNPKTFFASSVNNSDTYNDTIEITFNEPISLEAIIIHASYGAGTITGALPTFHGFPILFCAYTSLDNSPYELAAVFETNPAPPTAFQFVLPNLIKCDKLKLEFADVTIQTASYGNGPAKNLIIGELIFIRHLFISGESIYSNVGYTKTFFVPNSELTFSGSEGMPSYPISNAFDDKSDTYYISNTANSDTHKNFIEISFKKTETLEGFVYDPVISTVGGQDVFHGYPTVMNIYSSVGTDPYSLKMKFKGPCNPSWTRVCFHFSELITCDKLKIEFVEVTHQTIVGNSTNPAISNLYFNRYMNAVKFTKSDFNYRADGYIHTYMVDSSKYVYSGDEGQAKYPLSNAFDNDPTTFYIPNEINNKDHYNQIFINFTETVSLTHFFYDLAYLTTSSARVYYGYPSVVIVYKSLGNEPFTLCKIFYGEAATPMYRLQFHFQETVKCDKLRLEFINVMDQRNLTAESSYLCICNLYFMPEHVSNTVQLDFASDKYNNDTYVDSIKVNNSEFTFTIDKAKDGFPESNIFDGDKKTFYIASTVMNLSYHSELEVTFQESVFLEAFLYDPEGYTDNPQIAYFSGFPTGIKVYTSINNQPYELNTFFVGLPIFPNARIQYVFPDFIECDKLKFEFVHVMKQRTGTKASSLSIGNLFLLHAQIPATSTPMPTFTASQSPSKSPSPSPSFSPSISPTEEFLPTQIPITDVCEKGSHCSYEGSLDNPVLVTINMSLFSSIQSNENGGAILLKNAGLVCTSISFSNCKTNSDGKEGDSSSSGGGGGICIMNDIEMNNSVSIKEANFTKCKAGYGGAVFIYSKSISSKISILDCYFASNEATFSSSQTSKTSGGSAIFITTKSSFISDCVFFKNIGENQVKIENQFSQSQDEEQASLLSQEQQKAKTTNIIRFCKFNIERHSKSSLSYLGGINGVSCQVLNSVFVGDLNPGCFHINGQVINKLSPKLVIVRCKFSSDHSNAFDTRNDKEYIFIQLEKQSFNYDEAEEEEENSGSSLDAIDYALIAAVPVLVIIIIIIVKKQCDLMKMGKAIKE</sequence>
<dbReference type="InterPro" id="IPR029058">
    <property type="entry name" value="AB_hydrolase_fold"/>
</dbReference>
<dbReference type="PANTHER" id="PTHR11440">
    <property type="entry name" value="LECITHIN-CHOLESTEROL ACYLTRANSFERASE-RELATED"/>
    <property type="match status" value="1"/>
</dbReference>
<dbReference type="SUPFAM" id="SSF49785">
    <property type="entry name" value="Galactose-binding domain-like"/>
    <property type="match status" value="4"/>
</dbReference>
<dbReference type="Gene3D" id="2.60.120.260">
    <property type="entry name" value="Galactose-binding domain-like"/>
    <property type="match status" value="2"/>
</dbReference>
<feature type="transmembrane region" description="Helical" evidence="2">
    <location>
        <begin position="1407"/>
        <end position="1427"/>
    </location>
</feature>
<protein>
    <recommendedName>
        <fullName evidence="5">Right handed beta helix domain-containing protein</fullName>
    </recommendedName>
</protein>
<feature type="region of interest" description="Disordered" evidence="1">
    <location>
        <begin position="1063"/>
        <end position="1087"/>
    </location>
</feature>
<evidence type="ECO:0000256" key="1">
    <source>
        <dbReference type="SAM" id="MobiDB-lite"/>
    </source>
</evidence>
<proteinExistence type="predicted"/>
<evidence type="ECO:0008006" key="5">
    <source>
        <dbReference type="Google" id="ProtNLM"/>
    </source>
</evidence>
<dbReference type="Pfam" id="PF02450">
    <property type="entry name" value="LCAT"/>
    <property type="match status" value="1"/>
</dbReference>
<accession>A0ABR2H3S6</accession>
<name>A0ABR2H3S6_9EUKA</name>
<dbReference type="InterPro" id="IPR008979">
    <property type="entry name" value="Galactose-bd-like_sf"/>
</dbReference>